<evidence type="ECO:0000256" key="4">
    <source>
        <dbReference type="RuleBase" id="RU004328"/>
    </source>
</evidence>
<dbReference type="Proteomes" id="UP000054549">
    <property type="component" value="Unassembled WGS sequence"/>
</dbReference>
<dbReference type="InterPro" id="IPR036430">
    <property type="entry name" value="RNase_T2-like_sf"/>
</dbReference>
<gene>
    <name evidence="6" type="ORF">M378DRAFT_24615</name>
</gene>
<feature type="active site" evidence="3">
    <location>
        <position position="86"/>
    </location>
</feature>
<comment type="similarity">
    <text evidence="1 4">Belongs to the RNase T2 family.</text>
</comment>
<proteinExistence type="inferred from homology"/>
<dbReference type="InterPro" id="IPR033697">
    <property type="entry name" value="Ribonuclease_T2_eukaryotic"/>
</dbReference>
<feature type="active site" evidence="3">
    <location>
        <position position="149"/>
    </location>
</feature>
<feature type="active site" evidence="3">
    <location>
        <position position="145"/>
    </location>
</feature>
<dbReference type="InParanoid" id="A0A0C2X6H7"/>
<evidence type="ECO:0000256" key="1">
    <source>
        <dbReference type="ARBA" id="ARBA00007469"/>
    </source>
</evidence>
<dbReference type="GO" id="GO:0005576">
    <property type="term" value="C:extracellular region"/>
    <property type="evidence" value="ECO:0007669"/>
    <property type="project" value="TreeGrafter"/>
</dbReference>
<evidence type="ECO:0000313" key="6">
    <source>
        <dbReference type="EMBL" id="KIL64343.1"/>
    </source>
</evidence>
<dbReference type="Gene3D" id="3.90.730.10">
    <property type="entry name" value="Ribonuclease T2-like"/>
    <property type="match status" value="1"/>
</dbReference>
<dbReference type="GO" id="GO:0033897">
    <property type="term" value="F:ribonuclease T2 activity"/>
    <property type="evidence" value="ECO:0007669"/>
    <property type="project" value="InterPro"/>
</dbReference>
<dbReference type="GO" id="GO:0006401">
    <property type="term" value="P:RNA catabolic process"/>
    <property type="evidence" value="ECO:0007669"/>
    <property type="project" value="TreeGrafter"/>
</dbReference>
<dbReference type="GO" id="GO:0003723">
    <property type="term" value="F:RNA binding"/>
    <property type="evidence" value="ECO:0007669"/>
    <property type="project" value="InterPro"/>
</dbReference>
<dbReference type="CDD" id="cd01061">
    <property type="entry name" value="RNase_T2_euk"/>
    <property type="match status" value="1"/>
</dbReference>
<feature type="chain" id="PRO_5002170616" evidence="5">
    <location>
        <begin position="17"/>
        <end position="270"/>
    </location>
</feature>
<dbReference type="InterPro" id="IPR001568">
    <property type="entry name" value="RNase_T2-like"/>
</dbReference>
<evidence type="ECO:0000256" key="3">
    <source>
        <dbReference type="PIRSR" id="PIRSR633697-1"/>
    </source>
</evidence>
<dbReference type="PANTHER" id="PTHR11240">
    <property type="entry name" value="RIBONUCLEASE T2"/>
    <property type="match status" value="1"/>
</dbReference>
<dbReference type="HOGENOM" id="CLU_037966_1_0_1"/>
<dbReference type="Pfam" id="PF00445">
    <property type="entry name" value="Ribonuclease_T2"/>
    <property type="match status" value="1"/>
</dbReference>
<dbReference type="PANTHER" id="PTHR11240:SF22">
    <property type="entry name" value="RIBONUCLEASE T2"/>
    <property type="match status" value="1"/>
</dbReference>
<keyword evidence="5" id="KW-0732">Signal</keyword>
<reference evidence="6 7" key="1">
    <citation type="submission" date="2014-04" db="EMBL/GenBank/DDBJ databases">
        <title>Evolutionary Origins and Diversification of the Mycorrhizal Mutualists.</title>
        <authorList>
            <consortium name="DOE Joint Genome Institute"/>
            <consortium name="Mycorrhizal Genomics Consortium"/>
            <person name="Kohler A."/>
            <person name="Kuo A."/>
            <person name="Nagy L.G."/>
            <person name="Floudas D."/>
            <person name="Copeland A."/>
            <person name="Barry K.W."/>
            <person name="Cichocki N."/>
            <person name="Veneault-Fourrey C."/>
            <person name="LaButti K."/>
            <person name="Lindquist E.A."/>
            <person name="Lipzen A."/>
            <person name="Lundell T."/>
            <person name="Morin E."/>
            <person name="Murat C."/>
            <person name="Riley R."/>
            <person name="Ohm R."/>
            <person name="Sun H."/>
            <person name="Tunlid A."/>
            <person name="Henrissat B."/>
            <person name="Grigoriev I.V."/>
            <person name="Hibbett D.S."/>
            <person name="Martin F."/>
        </authorList>
    </citation>
    <scope>NUCLEOTIDE SEQUENCE [LARGE SCALE GENOMIC DNA]</scope>
    <source>
        <strain evidence="6 7">Koide BX008</strain>
    </source>
</reference>
<accession>A0A0C2X6H7</accession>
<protein>
    <submittedName>
        <fullName evidence="6">Uncharacterized protein</fullName>
    </submittedName>
</protein>
<evidence type="ECO:0000313" key="7">
    <source>
        <dbReference type="Proteomes" id="UP000054549"/>
    </source>
</evidence>
<organism evidence="6 7">
    <name type="scientific">Amanita muscaria (strain Koide BX008)</name>
    <dbReference type="NCBI Taxonomy" id="946122"/>
    <lineage>
        <taxon>Eukaryota</taxon>
        <taxon>Fungi</taxon>
        <taxon>Dikarya</taxon>
        <taxon>Basidiomycota</taxon>
        <taxon>Agaricomycotina</taxon>
        <taxon>Agaricomycetes</taxon>
        <taxon>Agaricomycetidae</taxon>
        <taxon>Agaricales</taxon>
        <taxon>Pluteineae</taxon>
        <taxon>Amanitaceae</taxon>
        <taxon>Amanita</taxon>
    </lineage>
</organism>
<dbReference type="OrthoDB" id="435754at2759"/>
<keyword evidence="7" id="KW-1185">Reference proteome</keyword>
<keyword evidence="2" id="KW-1015">Disulfide bond</keyword>
<name>A0A0C2X6H7_AMAMK</name>
<dbReference type="AlphaFoldDB" id="A0A0C2X6H7"/>
<dbReference type="SUPFAM" id="SSF55895">
    <property type="entry name" value="Ribonuclease Rh-like"/>
    <property type="match status" value="1"/>
</dbReference>
<evidence type="ECO:0000256" key="2">
    <source>
        <dbReference type="ARBA" id="ARBA00023157"/>
    </source>
</evidence>
<sequence length="270" mass="29403">MLVGTVIAALATVSLASLPHQEVLKDVHVPSRVIGSSCDANNPPSCSQGTEPSNLCCYESPGGLIALVQFWDWKPAVGPSDSWTIHGLWADNCDGSFPPGACDPSREYTDITGLLTSQGASDTLSIMQNYWKDNQERTEHFWQHEWANHGTCYSTLEPTCLPDGSPRGAEAVAFFQTVVRLFKQYNLHQALEDAGVTPSTDTSYSSSQISDAIQSAFGVEPQLECRGHYLSEVYIYHNLRGSVIDGTFTAIDAPKNGNCPRSGIKYPPKE</sequence>
<feature type="signal peptide" evidence="5">
    <location>
        <begin position="1"/>
        <end position="16"/>
    </location>
</feature>
<evidence type="ECO:0000256" key="5">
    <source>
        <dbReference type="SAM" id="SignalP"/>
    </source>
</evidence>
<dbReference type="EMBL" id="KN818250">
    <property type="protein sequence ID" value="KIL64343.1"/>
    <property type="molecule type" value="Genomic_DNA"/>
</dbReference>